<dbReference type="GO" id="GO:0006361">
    <property type="term" value="P:transcription initiation at RNA polymerase I promoter"/>
    <property type="evidence" value="ECO:0007669"/>
    <property type="project" value="TreeGrafter"/>
</dbReference>
<feature type="compositionally biased region" description="Basic residues" evidence="1">
    <location>
        <begin position="152"/>
        <end position="164"/>
    </location>
</feature>
<evidence type="ECO:0000313" key="2">
    <source>
        <dbReference type="EMBL" id="KDQ16538.1"/>
    </source>
</evidence>
<dbReference type="InParanoid" id="A0A067ML93"/>
<name>A0A067ML93_BOTB1</name>
<reference evidence="3" key="1">
    <citation type="journal article" date="2014" name="Proc. Natl. Acad. Sci. U.S.A.">
        <title>Extensive sampling of basidiomycete genomes demonstrates inadequacy of the white-rot/brown-rot paradigm for wood decay fungi.</title>
        <authorList>
            <person name="Riley R."/>
            <person name="Salamov A.A."/>
            <person name="Brown D.W."/>
            <person name="Nagy L.G."/>
            <person name="Floudas D."/>
            <person name="Held B.W."/>
            <person name="Levasseur A."/>
            <person name="Lombard V."/>
            <person name="Morin E."/>
            <person name="Otillar R."/>
            <person name="Lindquist E.A."/>
            <person name="Sun H."/>
            <person name="LaButti K.M."/>
            <person name="Schmutz J."/>
            <person name="Jabbour D."/>
            <person name="Luo H."/>
            <person name="Baker S.E."/>
            <person name="Pisabarro A.G."/>
            <person name="Walton J.D."/>
            <person name="Blanchette R.A."/>
            <person name="Henrissat B."/>
            <person name="Martin F."/>
            <person name="Cullen D."/>
            <person name="Hibbett D.S."/>
            <person name="Grigoriev I.V."/>
        </authorList>
    </citation>
    <scope>NUCLEOTIDE SEQUENCE [LARGE SCALE GENOMIC DNA]</scope>
    <source>
        <strain evidence="3">FD-172 SS1</strain>
    </source>
</reference>
<dbReference type="Proteomes" id="UP000027195">
    <property type="component" value="Unassembled WGS sequence"/>
</dbReference>
<dbReference type="PANTHER" id="PTHR28079:SF1">
    <property type="entry name" value="RNA POLYMERASE I-SPECIFIC TRANSCRIPTION INITIATION FACTOR RRN5"/>
    <property type="match status" value="1"/>
</dbReference>
<feature type="compositionally biased region" description="Low complexity" evidence="1">
    <location>
        <begin position="215"/>
        <end position="233"/>
    </location>
</feature>
<feature type="compositionally biased region" description="Low complexity" evidence="1">
    <location>
        <begin position="405"/>
        <end position="417"/>
    </location>
</feature>
<dbReference type="EMBL" id="KL198027">
    <property type="protein sequence ID" value="KDQ16538.1"/>
    <property type="molecule type" value="Genomic_DNA"/>
</dbReference>
<dbReference type="OrthoDB" id="2240312at2759"/>
<dbReference type="GO" id="GO:0000500">
    <property type="term" value="C:RNA polymerase I upstream activating factor complex"/>
    <property type="evidence" value="ECO:0007669"/>
    <property type="project" value="InterPro"/>
</dbReference>
<feature type="region of interest" description="Disordered" evidence="1">
    <location>
        <begin position="211"/>
        <end position="353"/>
    </location>
</feature>
<feature type="region of interest" description="Disordered" evidence="1">
    <location>
        <begin position="152"/>
        <end position="181"/>
    </location>
</feature>
<feature type="compositionally biased region" description="Polar residues" evidence="1">
    <location>
        <begin position="418"/>
        <end position="428"/>
    </location>
</feature>
<evidence type="ECO:0000256" key="1">
    <source>
        <dbReference type="SAM" id="MobiDB-lite"/>
    </source>
</evidence>
<sequence length="528" mass="58080">MVSGRVSLANRYFASLRAHAEFVRSHFYGDAADEEDEDGEPIFISPNSYWTPGEKHLFFQSLSRHSRLRPDLIAATVGTKSVLEVCQLLRVLCDAARDVGEDLHDAKRRRVEMEAAVEVSDDWLAFEDIRAQEHINGEADWELAAILATRKRSQQARGGTKRKRGAGEERSTNPKPPSQEAQAAAWKLDDALKNLDVPHLQVLDSLVRTAEEAAPLSPGPSSSRPSRSNSVQPPTEPSSPSPLAEETVIRMTSAERRRLHKRMYMRRRRARETGGVVVDDIARLKPGRRKKTDGVGTPSNAHDAIGSPSEAAPVELSRGGINPNAAADDSPEEDLDSGSAAEPAKQSTKQRGKVVREKAQALFAEAGVDAAMLLRDGLDLFQMSRFGRLSQLYTHALFERTTGGQPPDAADLPPDQDGTGTNNQAQSNNHDDTCDESGDDDGRIAAAATPEQEQEQDVPPIPHPTLHYTTFQLLRAYVVAYVASLVHGAVVSAEQDKRIKEHTKVWRGNFNLVRTHIHLSYNPFSTRP</sequence>
<keyword evidence="3" id="KW-1185">Reference proteome</keyword>
<accession>A0A067ML93</accession>
<proteinExistence type="predicted"/>
<evidence type="ECO:0000313" key="3">
    <source>
        <dbReference type="Proteomes" id="UP000027195"/>
    </source>
</evidence>
<dbReference type="GO" id="GO:0000182">
    <property type="term" value="F:rDNA binding"/>
    <property type="evidence" value="ECO:0007669"/>
    <property type="project" value="TreeGrafter"/>
</dbReference>
<organism evidence="2 3">
    <name type="scientific">Botryobasidium botryosum (strain FD-172 SS1)</name>
    <dbReference type="NCBI Taxonomy" id="930990"/>
    <lineage>
        <taxon>Eukaryota</taxon>
        <taxon>Fungi</taxon>
        <taxon>Dikarya</taxon>
        <taxon>Basidiomycota</taxon>
        <taxon>Agaricomycotina</taxon>
        <taxon>Agaricomycetes</taxon>
        <taxon>Cantharellales</taxon>
        <taxon>Botryobasidiaceae</taxon>
        <taxon>Botryobasidium</taxon>
    </lineage>
</organism>
<dbReference type="PANTHER" id="PTHR28079">
    <property type="entry name" value="RNA POLYMERASE I-SPECIFIC TRANSCRIPTION INITIATION FACTOR RRN5"/>
    <property type="match status" value="1"/>
</dbReference>
<dbReference type="GO" id="GO:0042790">
    <property type="term" value="P:nucleolar large rRNA transcription by RNA polymerase I"/>
    <property type="evidence" value="ECO:0007669"/>
    <property type="project" value="InterPro"/>
</dbReference>
<protein>
    <submittedName>
        <fullName evidence="2">Uncharacterized protein</fullName>
    </submittedName>
</protein>
<feature type="region of interest" description="Disordered" evidence="1">
    <location>
        <begin position="400"/>
        <end position="443"/>
    </location>
</feature>
<feature type="compositionally biased region" description="Basic residues" evidence="1">
    <location>
        <begin position="257"/>
        <end position="270"/>
    </location>
</feature>
<gene>
    <name evidence="2" type="ORF">BOTBODRAFT_251677</name>
</gene>
<dbReference type="HOGENOM" id="CLU_515780_0_0_1"/>
<dbReference type="InterPro" id="IPR039601">
    <property type="entry name" value="Rrn5"/>
</dbReference>
<dbReference type="AlphaFoldDB" id="A0A067ML93"/>
<dbReference type="GO" id="GO:0001181">
    <property type="term" value="F:RNA polymerase I general transcription initiation factor activity"/>
    <property type="evidence" value="ECO:0007669"/>
    <property type="project" value="TreeGrafter"/>
</dbReference>